<accession>Q52919</accession>
<dbReference type="AlphaFoldDB" id="Q52919"/>
<organism evidence="1">
    <name type="scientific">Rhizobium meliloti</name>
    <name type="common">Ensifer meliloti</name>
    <name type="synonym">Sinorhizobium meliloti</name>
    <dbReference type="NCBI Taxonomy" id="382"/>
    <lineage>
        <taxon>Bacteria</taxon>
        <taxon>Pseudomonadati</taxon>
        <taxon>Pseudomonadota</taxon>
        <taxon>Alphaproteobacteria</taxon>
        <taxon>Hyphomicrobiales</taxon>
        <taxon>Rhizobiaceae</taxon>
        <taxon>Sinorhizobium/Ensifer group</taxon>
        <taxon>Sinorhizobium</taxon>
    </lineage>
</organism>
<sequence>MTEVWGREAFCRSPRVGACPGLTTDRFEGRKATGHWR</sequence>
<proteinExistence type="predicted"/>
<protein>
    <submittedName>
        <fullName evidence="1">Uncharacterized protein</fullName>
    </submittedName>
</protein>
<dbReference type="EMBL" id="X02853">
    <property type="protein sequence ID" value="CAA26609.1"/>
    <property type="molecule type" value="Genomic_DNA"/>
</dbReference>
<name>Q52919_RHIML</name>
<reference evidence="1" key="1">
    <citation type="journal article" date="1985" name="Nucleic Acids Res.">
        <title>Analysis of the 5' regulatory region of the gene for delta-aminolevulinic acid synthetase of Rhizobium meliloti.</title>
        <authorList>
            <person name="Leong S.A."/>
            <person name="Williams P.H."/>
            <person name="Ditta G.S."/>
        </authorList>
    </citation>
    <scope>NUCLEOTIDE SEQUENCE</scope>
</reference>
<evidence type="ECO:0000313" key="1">
    <source>
        <dbReference type="EMBL" id="CAA26609.1"/>
    </source>
</evidence>